<dbReference type="EMBL" id="JANVFT010000096">
    <property type="protein sequence ID" value="KAJ4469325.1"/>
    <property type="molecule type" value="Genomic_DNA"/>
</dbReference>
<dbReference type="Proteomes" id="UP001150217">
    <property type="component" value="Unassembled WGS sequence"/>
</dbReference>
<sequence length="393" mass="44801">MMQRPDTHKTCPAALLNEDTLGDIFEACVALDSPRGLDSTSTQTSATLDTRRTPWVLGQVCRNWRRIVLSSPLLWTSIDIQFDHHDNNAARRVSFLLDLYLSRSASCLLSVNIHSSICFQENTPFFRSLLSTSSRWYTLLIDIPISAYEILSPLTGFLDSLAVLHIRLPHRNKSQAVKDFANLKDGIRLFRFCNNLERLSLQNIPFPRDIFHLPWAKIQDLMVDTSSSLVSNSTTLRALHGLRNLTSCSLECRFVTNHRNLQHLTLPFLQSMTLLSAEHQYDAEPVDDSGMEVAQMLSWLTLPALKHLRLRQKFKAELEDSLVLEVIQLIRRSRCEIKALQLHLYPSISEEGIISILKEVAASLEGLCLHPGHRNSRVMSELRWRVPQSEILV</sequence>
<reference evidence="1" key="1">
    <citation type="submission" date="2022-08" db="EMBL/GenBank/DDBJ databases">
        <title>A Global Phylogenomic Analysis of the Shiitake Genus Lentinula.</title>
        <authorList>
            <consortium name="DOE Joint Genome Institute"/>
            <person name="Sierra-Patev S."/>
            <person name="Min B."/>
            <person name="Naranjo-Ortiz M."/>
            <person name="Looney B."/>
            <person name="Konkel Z."/>
            <person name="Slot J.C."/>
            <person name="Sakamoto Y."/>
            <person name="Steenwyk J.L."/>
            <person name="Rokas A."/>
            <person name="Carro J."/>
            <person name="Camarero S."/>
            <person name="Ferreira P."/>
            <person name="Molpeceres G."/>
            <person name="Ruiz-Duenas F.J."/>
            <person name="Serrano A."/>
            <person name="Henrissat B."/>
            <person name="Drula E."/>
            <person name="Hughes K.W."/>
            <person name="Mata J.L."/>
            <person name="Ishikawa N.K."/>
            <person name="Vargas-Isla R."/>
            <person name="Ushijima S."/>
            <person name="Smith C.A."/>
            <person name="Ahrendt S."/>
            <person name="Andreopoulos W."/>
            <person name="He G."/>
            <person name="Labutti K."/>
            <person name="Lipzen A."/>
            <person name="Ng V."/>
            <person name="Riley R."/>
            <person name="Sandor L."/>
            <person name="Barry K."/>
            <person name="Martinez A.T."/>
            <person name="Xiao Y."/>
            <person name="Gibbons J.G."/>
            <person name="Terashima K."/>
            <person name="Grigoriev I.V."/>
            <person name="Hibbett D.S."/>
        </authorList>
    </citation>
    <scope>NUCLEOTIDE SEQUENCE</scope>
    <source>
        <strain evidence="1">RHP3577 ss4</strain>
    </source>
</reference>
<comment type="caution">
    <text evidence="1">The sequence shown here is derived from an EMBL/GenBank/DDBJ whole genome shotgun (WGS) entry which is preliminary data.</text>
</comment>
<keyword evidence="2" id="KW-1185">Reference proteome</keyword>
<evidence type="ECO:0000313" key="2">
    <source>
        <dbReference type="Proteomes" id="UP001150217"/>
    </source>
</evidence>
<accession>A0ABQ8V1G7</accession>
<proteinExistence type="predicted"/>
<name>A0ABQ8V1G7_9AGAR</name>
<protein>
    <recommendedName>
        <fullName evidence="3">F-box domain-containing protein</fullName>
    </recommendedName>
</protein>
<organism evidence="1 2">
    <name type="scientific">Lentinula lateritia</name>
    <dbReference type="NCBI Taxonomy" id="40482"/>
    <lineage>
        <taxon>Eukaryota</taxon>
        <taxon>Fungi</taxon>
        <taxon>Dikarya</taxon>
        <taxon>Basidiomycota</taxon>
        <taxon>Agaricomycotina</taxon>
        <taxon>Agaricomycetes</taxon>
        <taxon>Agaricomycetidae</taxon>
        <taxon>Agaricales</taxon>
        <taxon>Marasmiineae</taxon>
        <taxon>Omphalotaceae</taxon>
        <taxon>Lentinula</taxon>
    </lineage>
</organism>
<evidence type="ECO:0000313" key="1">
    <source>
        <dbReference type="EMBL" id="KAJ4469325.1"/>
    </source>
</evidence>
<dbReference type="SUPFAM" id="SSF81383">
    <property type="entry name" value="F-box domain"/>
    <property type="match status" value="1"/>
</dbReference>
<evidence type="ECO:0008006" key="3">
    <source>
        <dbReference type="Google" id="ProtNLM"/>
    </source>
</evidence>
<dbReference type="InterPro" id="IPR036047">
    <property type="entry name" value="F-box-like_dom_sf"/>
</dbReference>
<gene>
    <name evidence="1" type="ORF">C8R41DRAFT_853040</name>
</gene>